<gene>
    <name evidence="1" type="ORF">M5X19_04750</name>
</gene>
<dbReference type="Proteomes" id="UP001527099">
    <property type="component" value="Unassembled WGS sequence"/>
</dbReference>
<organism evidence="1 2">
    <name type="scientific">Paenibacillus alginolyticus</name>
    <dbReference type="NCBI Taxonomy" id="59839"/>
    <lineage>
        <taxon>Bacteria</taxon>
        <taxon>Bacillati</taxon>
        <taxon>Bacillota</taxon>
        <taxon>Bacilli</taxon>
        <taxon>Bacillales</taxon>
        <taxon>Paenibacillaceae</taxon>
        <taxon>Paenibacillus</taxon>
    </lineage>
</organism>
<protein>
    <submittedName>
        <fullName evidence="1">Nucleotidyltransferase</fullName>
    </submittedName>
</protein>
<keyword evidence="2" id="KW-1185">Reference proteome</keyword>
<dbReference type="RefSeq" id="WP_268613812.1">
    <property type="nucleotide sequence ID" value="NZ_JAMDMX010000011.1"/>
</dbReference>
<proteinExistence type="predicted"/>
<evidence type="ECO:0000313" key="2">
    <source>
        <dbReference type="Proteomes" id="UP001527099"/>
    </source>
</evidence>
<reference evidence="1 2" key="1">
    <citation type="submission" date="2022-05" db="EMBL/GenBank/DDBJ databases">
        <title>Genome Sequencing of Bee-Associated Microbes.</title>
        <authorList>
            <person name="Dunlap C."/>
        </authorList>
    </citation>
    <scope>NUCLEOTIDE SEQUENCE [LARGE SCALE GENOMIC DNA]</scope>
    <source>
        <strain evidence="1 2">NRRL B-14421</strain>
    </source>
</reference>
<accession>A0ABT4G7Q9</accession>
<sequence>MPSTVNTAFSEFMRDTVNLDTVVTSTAQSSRDWLVDQIDKFDSKEGFPTLYNDIDIHFGSFARRTKIRELDDIDLIIGLNAQGSTYLQNIWGTIEMTVPDTAGDLTSLCHDYTKKLNSRKVINKFVSELKTISQYKNSEIKRNQEAATLELKTYSWTFDIVPSFITSAESDGRTFYLIPDGNGHWKKTDPRIDRDNISRINQKHNGKILNAIRLMKYWNKRAAMPTISSYLLECIILSYYDSKLTVSDYIDIEARSLFGHLSSAIYNDVYDPKNIQGNLNKLTYDEKQKISTKSLNDYNMADEALSFETSGNHKSAINKWRGILGDSFPEYTE</sequence>
<evidence type="ECO:0000313" key="1">
    <source>
        <dbReference type="EMBL" id="MCY9692222.1"/>
    </source>
</evidence>
<dbReference type="EMBL" id="JAMDMX010000011">
    <property type="protein sequence ID" value="MCY9692222.1"/>
    <property type="molecule type" value="Genomic_DNA"/>
</dbReference>
<name>A0ABT4G7Q9_9BACL</name>
<dbReference type="Gene3D" id="3.30.460.90">
    <property type="match status" value="1"/>
</dbReference>
<comment type="caution">
    <text evidence="1">The sequence shown here is derived from an EMBL/GenBank/DDBJ whole genome shotgun (WGS) entry which is preliminary data.</text>
</comment>